<evidence type="ECO:0000256" key="8">
    <source>
        <dbReference type="SAM" id="Phobius"/>
    </source>
</evidence>
<comment type="similarity">
    <text evidence="2">Belongs to the tellurite-resistance/dicarboxylate transporter (TDT) family.</text>
</comment>
<keyword evidence="3" id="KW-0813">Transport</keyword>
<keyword evidence="5 8" id="KW-0812">Transmembrane</keyword>
<name>A0A0D2DV96_9EURO</name>
<comment type="subcellular location">
    <subcellularLocation>
        <location evidence="1">Cell membrane</location>
        <topology evidence="1">Multi-pass membrane protein</topology>
    </subcellularLocation>
</comment>
<dbReference type="InterPro" id="IPR038665">
    <property type="entry name" value="Voltage-dep_anion_channel_sf"/>
</dbReference>
<dbReference type="HOGENOM" id="CLU_1875452_0_0_1"/>
<reference evidence="9 10" key="1">
    <citation type="submission" date="2015-01" db="EMBL/GenBank/DDBJ databases">
        <title>The Genome Sequence of Exophiala oligosperma CBS72588.</title>
        <authorList>
            <consortium name="The Broad Institute Genomics Platform"/>
            <person name="Cuomo C."/>
            <person name="de Hoog S."/>
            <person name="Gorbushina A."/>
            <person name="Stielow B."/>
            <person name="Teixiera M."/>
            <person name="Abouelleil A."/>
            <person name="Chapman S.B."/>
            <person name="Priest M."/>
            <person name="Young S.K."/>
            <person name="Wortman J."/>
            <person name="Nusbaum C."/>
            <person name="Birren B."/>
        </authorList>
    </citation>
    <scope>NUCLEOTIDE SEQUENCE [LARGE SCALE GENOMIC DNA]</scope>
    <source>
        <strain evidence="9 10">CBS 72588</strain>
    </source>
</reference>
<proteinExistence type="inferred from homology"/>
<feature type="transmembrane region" description="Helical" evidence="8">
    <location>
        <begin position="71"/>
        <end position="95"/>
    </location>
</feature>
<sequence>MWWIDSAIAVTIGLFHPFAIISLHDDGKEAHMKLQAMTTVWLLPVVSTIVASATGGIAAEALTNAGCHQHAFWTMIISCILLVTGLPIATGSFALMRLGRVAAELFPNLDNIALDKYGNVGSELDTFGTAVAMIMW</sequence>
<dbReference type="PANTHER" id="PTHR31686">
    <property type="match status" value="1"/>
</dbReference>
<feature type="transmembrane region" description="Helical" evidence="8">
    <location>
        <begin position="36"/>
        <end position="59"/>
    </location>
</feature>
<dbReference type="VEuPathDB" id="FungiDB:PV06_02159"/>
<evidence type="ECO:0000256" key="2">
    <source>
        <dbReference type="ARBA" id="ARBA00008566"/>
    </source>
</evidence>
<keyword evidence="7 8" id="KW-0472">Membrane</keyword>
<dbReference type="RefSeq" id="XP_016266706.1">
    <property type="nucleotide sequence ID" value="XM_016402809.1"/>
</dbReference>
<evidence type="ECO:0000256" key="7">
    <source>
        <dbReference type="ARBA" id="ARBA00023136"/>
    </source>
</evidence>
<dbReference type="PANTHER" id="PTHR31686:SF1">
    <property type="entry name" value="SULFITE EFFLUX PUMP SSU1"/>
    <property type="match status" value="1"/>
</dbReference>
<dbReference type="GO" id="GO:0000319">
    <property type="term" value="F:sulfite transmembrane transporter activity"/>
    <property type="evidence" value="ECO:0007669"/>
    <property type="project" value="TreeGrafter"/>
</dbReference>
<dbReference type="GO" id="GO:0005886">
    <property type="term" value="C:plasma membrane"/>
    <property type="evidence" value="ECO:0007669"/>
    <property type="project" value="UniProtKB-SubCell"/>
</dbReference>
<organism evidence="9 10">
    <name type="scientific">Exophiala oligosperma</name>
    <dbReference type="NCBI Taxonomy" id="215243"/>
    <lineage>
        <taxon>Eukaryota</taxon>
        <taxon>Fungi</taxon>
        <taxon>Dikarya</taxon>
        <taxon>Ascomycota</taxon>
        <taxon>Pezizomycotina</taxon>
        <taxon>Eurotiomycetes</taxon>
        <taxon>Chaetothyriomycetidae</taxon>
        <taxon>Chaetothyriales</taxon>
        <taxon>Herpotrichiellaceae</taxon>
        <taxon>Exophiala</taxon>
    </lineage>
</organism>
<evidence type="ECO:0000256" key="4">
    <source>
        <dbReference type="ARBA" id="ARBA00022475"/>
    </source>
</evidence>
<dbReference type="AlphaFoldDB" id="A0A0D2DV96"/>
<evidence type="ECO:0000313" key="9">
    <source>
        <dbReference type="EMBL" id="KIW46490.1"/>
    </source>
</evidence>
<keyword evidence="10" id="KW-1185">Reference proteome</keyword>
<evidence type="ECO:0000256" key="1">
    <source>
        <dbReference type="ARBA" id="ARBA00004651"/>
    </source>
</evidence>
<gene>
    <name evidence="9" type="ORF">PV06_02159</name>
</gene>
<evidence type="ECO:0000256" key="3">
    <source>
        <dbReference type="ARBA" id="ARBA00022448"/>
    </source>
</evidence>
<dbReference type="GeneID" id="27354233"/>
<dbReference type="Proteomes" id="UP000053342">
    <property type="component" value="Unassembled WGS sequence"/>
</dbReference>
<dbReference type="OrthoDB" id="1099at2759"/>
<evidence type="ECO:0000256" key="6">
    <source>
        <dbReference type="ARBA" id="ARBA00022989"/>
    </source>
</evidence>
<dbReference type="EMBL" id="KN847333">
    <property type="protein sequence ID" value="KIW46490.1"/>
    <property type="molecule type" value="Genomic_DNA"/>
</dbReference>
<keyword evidence="6 8" id="KW-1133">Transmembrane helix</keyword>
<keyword evidence="4" id="KW-1003">Cell membrane</keyword>
<evidence type="ECO:0000256" key="5">
    <source>
        <dbReference type="ARBA" id="ARBA00022692"/>
    </source>
</evidence>
<dbReference type="Pfam" id="PF03595">
    <property type="entry name" value="SLAC1"/>
    <property type="match status" value="1"/>
</dbReference>
<evidence type="ECO:0000313" key="10">
    <source>
        <dbReference type="Proteomes" id="UP000053342"/>
    </source>
</evidence>
<feature type="transmembrane region" description="Helical" evidence="8">
    <location>
        <begin position="6"/>
        <end position="24"/>
    </location>
</feature>
<dbReference type="InterPro" id="IPR051629">
    <property type="entry name" value="Sulfite_efflux_TDT"/>
</dbReference>
<dbReference type="Gene3D" id="1.50.10.150">
    <property type="entry name" value="Voltage-dependent anion channel"/>
    <property type="match status" value="1"/>
</dbReference>
<protein>
    <submittedName>
        <fullName evidence="9">Uncharacterized protein</fullName>
    </submittedName>
</protein>
<dbReference type="InterPro" id="IPR004695">
    <property type="entry name" value="SLAC1/Mae1/Ssu1/TehA"/>
</dbReference>
<accession>A0A0D2DV96</accession>